<keyword evidence="2" id="KW-1185">Reference proteome</keyword>
<evidence type="ECO:0000313" key="2">
    <source>
        <dbReference type="Proteomes" id="UP000029120"/>
    </source>
</evidence>
<dbReference type="AlphaFoldDB" id="A0A087GGY6"/>
<gene>
    <name evidence="1" type="ordered locus">AALP_Aa7g093300</name>
</gene>
<accession>A0A087GGY6</accession>
<proteinExistence type="predicted"/>
<evidence type="ECO:0000313" key="1">
    <source>
        <dbReference type="EMBL" id="KFK29138.1"/>
    </source>
</evidence>
<dbReference type="EMBL" id="CM002875">
    <property type="protein sequence ID" value="KFK29138.1"/>
    <property type="molecule type" value="Genomic_DNA"/>
</dbReference>
<sequence length="129" mass="14119">MSKVDVCEIVAEDSDALDGFKAFVDVIDQFSLVDEESKLFVSDVPQFLHTKMRLKQEPAIAPLESSTSFMIARCTSAYGYSSACDAPGKEPGSSPNARCFFNNHCSSVSYICATNHQVCDHKTPYSSAF</sequence>
<protein>
    <submittedName>
        <fullName evidence="1">Uncharacterized protein</fullName>
    </submittedName>
</protein>
<name>A0A087GGY6_ARAAL</name>
<organism evidence="1 2">
    <name type="scientific">Arabis alpina</name>
    <name type="common">Alpine rock-cress</name>
    <dbReference type="NCBI Taxonomy" id="50452"/>
    <lineage>
        <taxon>Eukaryota</taxon>
        <taxon>Viridiplantae</taxon>
        <taxon>Streptophyta</taxon>
        <taxon>Embryophyta</taxon>
        <taxon>Tracheophyta</taxon>
        <taxon>Spermatophyta</taxon>
        <taxon>Magnoliopsida</taxon>
        <taxon>eudicotyledons</taxon>
        <taxon>Gunneridae</taxon>
        <taxon>Pentapetalae</taxon>
        <taxon>rosids</taxon>
        <taxon>malvids</taxon>
        <taxon>Brassicales</taxon>
        <taxon>Brassicaceae</taxon>
        <taxon>Arabideae</taxon>
        <taxon>Arabis</taxon>
    </lineage>
</organism>
<dbReference type="Proteomes" id="UP000029120">
    <property type="component" value="Chromosome 7"/>
</dbReference>
<dbReference type="Gramene" id="KFK29138">
    <property type="protein sequence ID" value="KFK29138"/>
    <property type="gene ID" value="AALP_AA7G093300"/>
</dbReference>
<reference evidence="2" key="1">
    <citation type="journal article" date="2015" name="Nat. Plants">
        <title>Genome expansion of Arabis alpina linked with retrotransposition and reduced symmetric DNA methylation.</title>
        <authorList>
            <person name="Willing E.M."/>
            <person name="Rawat V."/>
            <person name="Mandakova T."/>
            <person name="Maumus F."/>
            <person name="James G.V."/>
            <person name="Nordstroem K.J."/>
            <person name="Becker C."/>
            <person name="Warthmann N."/>
            <person name="Chica C."/>
            <person name="Szarzynska B."/>
            <person name="Zytnicki M."/>
            <person name="Albani M.C."/>
            <person name="Kiefer C."/>
            <person name="Bergonzi S."/>
            <person name="Castaings L."/>
            <person name="Mateos J.L."/>
            <person name="Berns M.C."/>
            <person name="Bujdoso N."/>
            <person name="Piofczyk T."/>
            <person name="de Lorenzo L."/>
            <person name="Barrero-Sicilia C."/>
            <person name="Mateos I."/>
            <person name="Piednoel M."/>
            <person name="Hagmann J."/>
            <person name="Chen-Min-Tao R."/>
            <person name="Iglesias-Fernandez R."/>
            <person name="Schuster S.C."/>
            <person name="Alonso-Blanco C."/>
            <person name="Roudier F."/>
            <person name="Carbonero P."/>
            <person name="Paz-Ares J."/>
            <person name="Davis S.J."/>
            <person name="Pecinka A."/>
            <person name="Quesneville H."/>
            <person name="Colot V."/>
            <person name="Lysak M.A."/>
            <person name="Weigel D."/>
            <person name="Coupland G."/>
            <person name="Schneeberger K."/>
        </authorList>
    </citation>
    <scope>NUCLEOTIDE SEQUENCE [LARGE SCALE GENOMIC DNA]</scope>
    <source>
        <strain evidence="2">cv. Pajares</strain>
    </source>
</reference>